<name>A0A3E4UAE6_9FIRM</name>
<comment type="caution">
    <text evidence="6">The sequence shown here is derived from an EMBL/GenBank/DDBJ whole genome shotgun (WGS) entry which is preliminary data.</text>
</comment>
<evidence type="ECO:0000256" key="3">
    <source>
        <dbReference type="ARBA" id="ARBA00023163"/>
    </source>
</evidence>
<evidence type="ECO:0000256" key="1">
    <source>
        <dbReference type="ARBA" id="ARBA00023015"/>
    </source>
</evidence>
<protein>
    <submittedName>
        <fullName evidence="6">AraC family transcriptional regulator</fullName>
    </submittedName>
</protein>
<evidence type="ECO:0000256" key="2">
    <source>
        <dbReference type="ARBA" id="ARBA00023125"/>
    </source>
</evidence>
<dbReference type="SUPFAM" id="SSF46689">
    <property type="entry name" value="Homeodomain-like"/>
    <property type="match status" value="1"/>
</dbReference>
<evidence type="ECO:0000259" key="5">
    <source>
        <dbReference type="PROSITE" id="PS01124"/>
    </source>
</evidence>
<dbReference type="PROSITE" id="PS00041">
    <property type="entry name" value="HTH_ARAC_FAMILY_1"/>
    <property type="match status" value="1"/>
</dbReference>
<dbReference type="Pfam" id="PF12833">
    <property type="entry name" value="HTH_18"/>
    <property type="match status" value="1"/>
</dbReference>
<sequence>MIDMKKRRIPVTQKTYIQISALMIGIAAIVLLVFSSFLFHSVKRYEEKQLQQFYAERARETALNVDMGLDSIRTYALNLFDDETIQLWMSLNYDDKLAAQNTARILKRYKRVESIIENIYVINYQMERVIDCNHGIADFDKLEDQGLLEFLDGDALGRLGFVAYSQGDKECLALILPVVPNKREYKADIGNVVMLIDQKKLLYRLIGKNSGGNVNIGIYNHRDQEFLQKELVEAAGLPHTITASYDLETEDWTITYLVDTTSFIKEMGRLQTALCCMIMGLMGVFLGAMAYVIRKNFLPFSHLAETIEQKTEKIPESIPVSLRRSKGPSEYHVIEKRIEDLNNDIRTLNGAIRKNKKYIREGIVTAWVVSGLPDQEIKEYLEKQGNFLSSGKIRLVVLRIENYEDFIRKFEDYSYYKAVKHGMVNAVAELLGEIGSSVVFSDMGAEHLVLICSCLDQTEDEFILRLERVKAFIYSWIEEHVSIALSGEHSIYDNIHYVYQETLENTYMHLWLEDRIFTEQDRLPDTCVPKQSQEAMIEKICEAVCLTRTAELPESINALCETVKGLNYGEYKYRLVFYVYQIFNRFSAYVDFRSYEEIENIVKSIPTLEEMGEWLNSVLLSVAEQIGNKQFQQKKEEVSVKMKEYIKKNLSSPMLSVETISDEFGFSASYSRKIFKDNQGISISDYILKQRIECSKSILADSKKSVNEIIDASGFQTKSNFYTVFKKETGMTPNQYRIWIREKNGENS</sequence>
<accession>A0A3E4UAE6</accession>
<dbReference type="InterPro" id="IPR018062">
    <property type="entry name" value="HTH_AraC-typ_CS"/>
</dbReference>
<dbReference type="PROSITE" id="PS01124">
    <property type="entry name" value="HTH_ARAC_FAMILY_2"/>
    <property type="match status" value="1"/>
</dbReference>
<feature type="transmembrane region" description="Helical" evidence="4">
    <location>
        <begin position="16"/>
        <end position="39"/>
    </location>
</feature>
<evidence type="ECO:0000313" key="6">
    <source>
        <dbReference type="EMBL" id="RGM05728.1"/>
    </source>
</evidence>
<dbReference type="AlphaFoldDB" id="A0A3E4UAE6"/>
<proteinExistence type="predicted"/>
<gene>
    <name evidence="6" type="ORF">DXC39_09945</name>
</gene>
<evidence type="ECO:0000313" key="7">
    <source>
        <dbReference type="Proteomes" id="UP000261257"/>
    </source>
</evidence>
<dbReference type="GO" id="GO:0043565">
    <property type="term" value="F:sequence-specific DNA binding"/>
    <property type="evidence" value="ECO:0007669"/>
    <property type="project" value="InterPro"/>
</dbReference>
<reference evidence="6 7" key="1">
    <citation type="submission" date="2018-08" db="EMBL/GenBank/DDBJ databases">
        <title>A genome reference for cultivated species of the human gut microbiota.</title>
        <authorList>
            <person name="Zou Y."/>
            <person name="Xue W."/>
            <person name="Luo G."/>
        </authorList>
    </citation>
    <scope>NUCLEOTIDE SEQUENCE [LARGE SCALE GENOMIC DNA]</scope>
    <source>
        <strain evidence="6 7">TF05-11AC</strain>
    </source>
</reference>
<feature type="transmembrane region" description="Helical" evidence="4">
    <location>
        <begin position="272"/>
        <end position="293"/>
    </location>
</feature>
<dbReference type="EMBL" id="QSSQ01000006">
    <property type="protein sequence ID" value="RGM05728.1"/>
    <property type="molecule type" value="Genomic_DNA"/>
</dbReference>
<dbReference type="SMART" id="SM00342">
    <property type="entry name" value="HTH_ARAC"/>
    <property type="match status" value="1"/>
</dbReference>
<keyword evidence="3" id="KW-0804">Transcription</keyword>
<feature type="domain" description="HTH araC/xylS-type" evidence="5">
    <location>
        <begin position="640"/>
        <end position="739"/>
    </location>
</feature>
<dbReference type="PANTHER" id="PTHR43280">
    <property type="entry name" value="ARAC-FAMILY TRANSCRIPTIONAL REGULATOR"/>
    <property type="match status" value="1"/>
</dbReference>
<keyword evidence="1" id="KW-0805">Transcription regulation</keyword>
<dbReference type="GO" id="GO:0003700">
    <property type="term" value="F:DNA-binding transcription factor activity"/>
    <property type="evidence" value="ECO:0007669"/>
    <property type="project" value="InterPro"/>
</dbReference>
<keyword evidence="4" id="KW-0812">Transmembrane</keyword>
<evidence type="ECO:0000256" key="4">
    <source>
        <dbReference type="SAM" id="Phobius"/>
    </source>
</evidence>
<dbReference type="InterPro" id="IPR018060">
    <property type="entry name" value="HTH_AraC"/>
</dbReference>
<dbReference type="PANTHER" id="PTHR43280:SF2">
    <property type="entry name" value="HTH-TYPE TRANSCRIPTIONAL REGULATOR EXSA"/>
    <property type="match status" value="1"/>
</dbReference>
<organism evidence="6 7">
    <name type="scientific">Hungatella hathewayi</name>
    <dbReference type="NCBI Taxonomy" id="154046"/>
    <lineage>
        <taxon>Bacteria</taxon>
        <taxon>Bacillati</taxon>
        <taxon>Bacillota</taxon>
        <taxon>Clostridia</taxon>
        <taxon>Lachnospirales</taxon>
        <taxon>Lachnospiraceae</taxon>
        <taxon>Hungatella</taxon>
    </lineage>
</organism>
<keyword evidence="4" id="KW-1133">Transmembrane helix</keyword>
<dbReference type="Proteomes" id="UP000261257">
    <property type="component" value="Unassembled WGS sequence"/>
</dbReference>
<keyword evidence="2" id="KW-0238">DNA-binding</keyword>
<dbReference type="Gene3D" id="1.10.10.60">
    <property type="entry name" value="Homeodomain-like"/>
    <property type="match status" value="2"/>
</dbReference>
<keyword evidence="4" id="KW-0472">Membrane</keyword>
<dbReference type="InterPro" id="IPR009057">
    <property type="entry name" value="Homeodomain-like_sf"/>
</dbReference>